<proteinExistence type="inferred from homology"/>
<evidence type="ECO:0000256" key="3">
    <source>
        <dbReference type="ARBA" id="ARBA00022692"/>
    </source>
</evidence>
<dbReference type="GO" id="GO:0005829">
    <property type="term" value="C:cytosol"/>
    <property type="evidence" value="ECO:0007669"/>
    <property type="project" value="GOC"/>
</dbReference>
<evidence type="ECO:0000256" key="9">
    <source>
        <dbReference type="SAM" id="SignalP"/>
    </source>
</evidence>
<dbReference type="STRING" id="930991.A0A0D0DQK8"/>
<feature type="transmembrane region" description="Helical" evidence="8">
    <location>
        <begin position="444"/>
        <end position="466"/>
    </location>
</feature>
<dbReference type="InterPro" id="IPR053938">
    <property type="entry name" value="PTM1-like_N"/>
</dbReference>
<feature type="domain" description="PTM1-like N-terminal" evidence="11">
    <location>
        <begin position="34"/>
        <end position="129"/>
    </location>
</feature>
<evidence type="ECO:0000256" key="5">
    <source>
        <dbReference type="ARBA" id="ARBA00022989"/>
    </source>
</evidence>
<evidence type="ECO:0000256" key="4">
    <source>
        <dbReference type="ARBA" id="ARBA00022729"/>
    </source>
</evidence>
<evidence type="ECO:0000313" key="13">
    <source>
        <dbReference type="Proteomes" id="UP000054538"/>
    </source>
</evidence>
<sequence length="617" mass="69821">MRQYFSHLLLLGLLTAVSLVAGYEVAFADSDYSRQVCSGMWGGPETYINVTFDPSTSHGQVAMVIYEWKDVKYLGKVTSETDDSLPQKTYVCTTDAVRSGLCSYENIGTFIFGTEDPNDHTVMSQTSFWTASVALNQTGVSQRFSSLPLWETENNPTPPPAEHASPWLRGFAPVEVHVIPRADGDALNPSPSGVLAYTSPIQYQVRKTGYYCTAIVPVTVMSPSVVRQAPNETPYHPTYNGAVLFRNTFDGKLPATDYPKVNFYLAMFFAYMVFGSAWAYFCYKHVTELLPIQYYLSSLIGFLVIEMVANWVYYRYLNAHGKNTASTVFLFVVAILDAGRNALSFFMLLVVSLGLSVVRESLGKTMLKCQLLAGAHFVFGVLYAVGIVELELESTSALTLLMFIIPLAFTLSGFLMWILYSLNGTMMQLTIRKQRYKLNMFKRLYYILLAAVVVITIFFVFSSFAFSDRFAEDYAAKSWRIRWWLLDGYLAILYFVSFWSIAYLWRPTENNRRLAMSDEIAQEDEDAEDYDLEALQLRTTVREDDEVTLVNNRREPEALAEDHVVFEIGDEDGGSDDEADSAAKKRRGSERRSVDENQDTDERQGLMGGRQRKDRDD</sequence>
<feature type="transmembrane region" description="Helical" evidence="8">
    <location>
        <begin position="486"/>
        <end position="505"/>
    </location>
</feature>
<dbReference type="GO" id="GO:0005794">
    <property type="term" value="C:Golgi apparatus"/>
    <property type="evidence" value="ECO:0007669"/>
    <property type="project" value="TreeGrafter"/>
</dbReference>
<comment type="subcellular location">
    <subcellularLocation>
        <location evidence="1">Membrane</location>
        <topology evidence="1">Multi-pass membrane protein</topology>
    </subcellularLocation>
</comment>
<dbReference type="PANTHER" id="PTHR21229:SF1">
    <property type="entry name" value="GH17801P"/>
    <property type="match status" value="1"/>
</dbReference>
<dbReference type="EMBL" id="KN825086">
    <property type="protein sequence ID" value="KIK94758.1"/>
    <property type="molecule type" value="Genomic_DNA"/>
</dbReference>
<feature type="signal peptide" evidence="9">
    <location>
        <begin position="1"/>
        <end position="22"/>
    </location>
</feature>
<evidence type="ECO:0000313" key="12">
    <source>
        <dbReference type="EMBL" id="KIK94758.1"/>
    </source>
</evidence>
<dbReference type="Proteomes" id="UP000054538">
    <property type="component" value="Unassembled WGS sequence"/>
</dbReference>
<dbReference type="Pfam" id="PF06814">
    <property type="entry name" value="GOST_TM"/>
    <property type="match status" value="1"/>
</dbReference>
<dbReference type="InParanoid" id="A0A0D0DQK8"/>
<evidence type="ECO:0000256" key="1">
    <source>
        <dbReference type="ARBA" id="ARBA00004141"/>
    </source>
</evidence>
<feature type="transmembrane region" description="Helical" evidence="8">
    <location>
        <begin position="328"/>
        <end position="357"/>
    </location>
</feature>
<dbReference type="Pfam" id="PF21902">
    <property type="entry name" value="PTM1-like_N"/>
    <property type="match status" value="1"/>
</dbReference>
<dbReference type="InterPro" id="IPR053937">
    <property type="entry name" value="GOST_TM"/>
</dbReference>
<feature type="transmembrane region" description="Helical" evidence="8">
    <location>
        <begin position="263"/>
        <end position="283"/>
    </location>
</feature>
<keyword evidence="5 8" id="KW-1133">Transmembrane helix</keyword>
<gene>
    <name evidence="12" type="ORF">PAXRUDRAFT_827677</name>
</gene>
<protein>
    <submittedName>
        <fullName evidence="12">Uncharacterized protein</fullName>
    </submittedName>
</protein>
<feature type="compositionally biased region" description="Acidic residues" evidence="7">
    <location>
        <begin position="568"/>
        <end position="580"/>
    </location>
</feature>
<keyword evidence="4 9" id="KW-0732">Signal</keyword>
<accession>A0A0D0DQK8</accession>
<dbReference type="HOGENOM" id="CLU_024065_0_0_1"/>
<reference evidence="12 13" key="1">
    <citation type="submission" date="2014-04" db="EMBL/GenBank/DDBJ databases">
        <authorList>
            <consortium name="DOE Joint Genome Institute"/>
            <person name="Kuo A."/>
            <person name="Kohler A."/>
            <person name="Jargeat P."/>
            <person name="Nagy L.G."/>
            <person name="Floudas D."/>
            <person name="Copeland A."/>
            <person name="Barry K.W."/>
            <person name="Cichocki N."/>
            <person name="Veneault-Fourrey C."/>
            <person name="LaButti K."/>
            <person name="Lindquist E.A."/>
            <person name="Lipzen A."/>
            <person name="Lundell T."/>
            <person name="Morin E."/>
            <person name="Murat C."/>
            <person name="Sun H."/>
            <person name="Tunlid A."/>
            <person name="Henrissat B."/>
            <person name="Grigoriev I.V."/>
            <person name="Hibbett D.S."/>
            <person name="Martin F."/>
            <person name="Nordberg H.P."/>
            <person name="Cantor M.N."/>
            <person name="Hua S.X."/>
        </authorList>
    </citation>
    <scope>NUCLEOTIDE SEQUENCE [LARGE SCALE GENOMIC DNA]</scope>
    <source>
        <strain evidence="12 13">Ve08.2h10</strain>
    </source>
</reference>
<feature type="chain" id="PRO_5002209201" evidence="9">
    <location>
        <begin position="23"/>
        <end position="617"/>
    </location>
</feature>
<dbReference type="AlphaFoldDB" id="A0A0D0DQK8"/>
<evidence type="ECO:0000256" key="6">
    <source>
        <dbReference type="ARBA" id="ARBA00023136"/>
    </source>
</evidence>
<dbReference type="FunCoup" id="A0A0D0DQK8">
    <property type="interactions" value="392"/>
</dbReference>
<dbReference type="OrthoDB" id="19932at2759"/>
<organism evidence="12 13">
    <name type="scientific">Paxillus rubicundulus Ve08.2h10</name>
    <dbReference type="NCBI Taxonomy" id="930991"/>
    <lineage>
        <taxon>Eukaryota</taxon>
        <taxon>Fungi</taxon>
        <taxon>Dikarya</taxon>
        <taxon>Basidiomycota</taxon>
        <taxon>Agaricomycotina</taxon>
        <taxon>Agaricomycetes</taxon>
        <taxon>Agaricomycetidae</taxon>
        <taxon>Boletales</taxon>
        <taxon>Paxilineae</taxon>
        <taxon>Paxillaceae</taxon>
        <taxon>Paxillus</taxon>
    </lineage>
</organism>
<evidence type="ECO:0000256" key="2">
    <source>
        <dbReference type="ARBA" id="ARBA00007883"/>
    </source>
</evidence>
<feature type="transmembrane region" description="Helical" evidence="8">
    <location>
        <begin position="369"/>
        <end position="388"/>
    </location>
</feature>
<feature type="domain" description="GOST seven transmembrane" evidence="10">
    <location>
        <begin position="259"/>
        <end position="512"/>
    </location>
</feature>
<evidence type="ECO:0000259" key="11">
    <source>
        <dbReference type="Pfam" id="PF21902"/>
    </source>
</evidence>
<reference evidence="13" key="2">
    <citation type="submission" date="2015-01" db="EMBL/GenBank/DDBJ databases">
        <title>Evolutionary Origins and Diversification of the Mycorrhizal Mutualists.</title>
        <authorList>
            <consortium name="DOE Joint Genome Institute"/>
            <consortium name="Mycorrhizal Genomics Consortium"/>
            <person name="Kohler A."/>
            <person name="Kuo A."/>
            <person name="Nagy L.G."/>
            <person name="Floudas D."/>
            <person name="Copeland A."/>
            <person name="Barry K.W."/>
            <person name="Cichocki N."/>
            <person name="Veneault-Fourrey C."/>
            <person name="LaButti K."/>
            <person name="Lindquist E.A."/>
            <person name="Lipzen A."/>
            <person name="Lundell T."/>
            <person name="Morin E."/>
            <person name="Murat C."/>
            <person name="Riley R."/>
            <person name="Ohm R."/>
            <person name="Sun H."/>
            <person name="Tunlid A."/>
            <person name="Henrissat B."/>
            <person name="Grigoriev I.V."/>
            <person name="Hibbett D.S."/>
            <person name="Martin F."/>
        </authorList>
    </citation>
    <scope>NUCLEOTIDE SEQUENCE [LARGE SCALE GENOMIC DNA]</scope>
    <source>
        <strain evidence="13">Ve08.2h10</strain>
    </source>
</reference>
<keyword evidence="6 8" id="KW-0472">Membrane</keyword>
<evidence type="ECO:0000256" key="7">
    <source>
        <dbReference type="SAM" id="MobiDB-lite"/>
    </source>
</evidence>
<evidence type="ECO:0000256" key="8">
    <source>
        <dbReference type="SAM" id="Phobius"/>
    </source>
</evidence>
<feature type="compositionally biased region" description="Basic and acidic residues" evidence="7">
    <location>
        <begin position="590"/>
        <end position="604"/>
    </location>
</feature>
<name>A0A0D0DQK8_9AGAM</name>
<keyword evidence="3 8" id="KW-0812">Transmembrane</keyword>
<dbReference type="PANTHER" id="PTHR21229">
    <property type="entry name" value="LUNG SEVEN TRANSMEMBRANE RECEPTOR"/>
    <property type="match status" value="1"/>
</dbReference>
<evidence type="ECO:0000259" key="10">
    <source>
        <dbReference type="Pfam" id="PF06814"/>
    </source>
</evidence>
<dbReference type="GO" id="GO:0042147">
    <property type="term" value="P:retrograde transport, endosome to Golgi"/>
    <property type="evidence" value="ECO:0007669"/>
    <property type="project" value="TreeGrafter"/>
</dbReference>
<dbReference type="GO" id="GO:0016020">
    <property type="term" value="C:membrane"/>
    <property type="evidence" value="ECO:0007669"/>
    <property type="project" value="UniProtKB-SubCell"/>
</dbReference>
<feature type="region of interest" description="Disordered" evidence="7">
    <location>
        <begin position="566"/>
        <end position="617"/>
    </location>
</feature>
<feature type="transmembrane region" description="Helical" evidence="8">
    <location>
        <begin position="400"/>
        <end position="423"/>
    </location>
</feature>
<keyword evidence="13" id="KW-1185">Reference proteome</keyword>
<comment type="similarity">
    <text evidence="2">Belongs to the LU7TM family.</text>
</comment>
<dbReference type="InterPro" id="IPR009637">
    <property type="entry name" value="GPR107/GPR108-like"/>
</dbReference>
<feature type="transmembrane region" description="Helical" evidence="8">
    <location>
        <begin position="295"/>
        <end position="316"/>
    </location>
</feature>